<gene>
    <name evidence="4" type="ORF">G3M58_43105</name>
</gene>
<dbReference type="PANTHER" id="PTHR36933">
    <property type="entry name" value="SLL0788 PROTEIN"/>
    <property type="match status" value="1"/>
</dbReference>
<dbReference type="EMBL" id="JAAGMN010004469">
    <property type="protein sequence ID" value="NEE13231.1"/>
    <property type="molecule type" value="Genomic_DNA"/>
</dbReference>
<dbReference type="InterPro" id="IPR012347">
    <property type="entry name" value="Ferritin-like"/>
</dbReference>
<sequence length="228" mass="23003">MSSSIRTLARRAALVAATGAAAVVLAACGGDGADRAAGGAGHGDAGGHAAAGTPSPAGAHNAQDVAFAQGMIPHHRQALEMARLAADRASSGTVRDLAGRIEKAQDPEIRTMTGWLKSWGEKVPGGTAGGGMDHSASGHSGMPGMMSGEDMAALEQLTGKAFDVQFLTLMVEHHEGAVEMAETEQGKGRHAPAKAMAADIVTAQNAEIGEMNKLLGKSEGKTDSKSNG</sequence>
<reference evidence="4" key="1">
    <citation type="submission" date="2020-01" db="EMBL/GenBank/DDBJ databases">
        <title>Insect and environment-associated Actinomycetes.</title>
        <authorList>
            <person name="Currrie C."/>
            <person name="Chevrette M."/>
            <person name="Carlson C."/>
            <person name="Stubbendieck R."/>
            <person name="Wendt-Pienkowski E."/>
        </authorList>
    </citation>
    <scope>NUCLEOTIDE SEQUENCE</scope>
    <source>
        <strain evidence="4">SID7499</strain>
    </source>
</reference>
<dbReference type="Gene3D" id="1.20.1260.10">
    <property type="match status" value="1"/>
</dbReference>
<feature type="chain" id="PRO_5039379466" evidence="2">
    <location>
        <begin position="27"/>
        <end position="228"/>
    </location>
</feature>
<comment type="caution">
    <text evidence="4">The sequence shown here is derived from an EMBL/GenBank/DDBJ whole genome shotgun (WGS) entry which is preliminary data.</text>
</comment>
<evidence type="ECO:0000259" key="3">
    <source>
        <dbReference type="Pfam" id="PF03713"/>
    </source>
</evidence>
<accession>A0A6G3X682</accession>
<dbReference type="PROSITE" id="PS51257">
    <property type="entry name" value="PROKAR_LIPOPROTEIN"/>
    <property type="match status" value="1"/>
</dbReference>
<dbReference type="InterPro" id="IPR005183">
    <property type="entry name" value="DUF305_CopM-like"/>
</dbReference>
<dbReference type="Pfam" id="PF03713">
    <property type="entry name" value="DUF305"/>
    <property type="match status" value="1"/>
</dbReference>
<proteinExistence type="predicted"/>
<keyword evidence="2" id="KW-0732">Signal</keyword>
<evidence type="ECO:0000256" key="1">
    <source>
        <dbReference type="SAM" id="MobiDB-lite"/>
    </source>
</evidence>
<dbReference type="PANTHER" id="PTHR36933:SF1">
    <property type="entry name" value="SLL0788 PROTEIN"/>
    <property type="match status" value="1"/>
</dbReference>
<evidence type="ECO:0000313" key="4">
    <source>
        <dbReference type="EMBL" id="NEE13231.1"/>
    </source>
</evidence>
<feature type="signal peptide" evidence="2">
    <location>
        <begin position="1"/>
        <end position="26"/>
    </location>
</feature>
<organism evidence="4">
    <name type="scientific">Streptomyces sp. SID7499</name>
    <dbReference type="NCBI Taxonomy" id="2706086"/>
    <lineage>
        <taxon>Bacteria</taxon>
        <taxon>Bacillati</taxon>
        <taxon>Actinomycetota</taxon>
        <taxon>Actinomycetes</taxon>
        <taxon>Kitasatosporales</taxon>
        <taxon>Streptomycetaceae</taxon>
        <taxon>Streptomyces</taxon>
    </lineage>
</organism>
<evidence type="ECO:0000256" key="2">
    <source>
        <dbReference type="SAM" id="SignalP"/>
    </source>
</evidence>
<feature type="region of interest" description="Disordered" evidence="1">
    <location>
        <begin position="36"/>
        <end position="60"/>
    </location>
</feature>
<protein>
    <submittedName>
        <fullName evidence="4">DUF305 domain-containing protein</fullName>
    </submittedName>
</protein>
<name>A0A6G3X682_9ACTN</name>
<dbReference type="AlphaFoldDB" id="A0A6G3X682"/>
<feature type="domain" description="DUF305" evidence="3">
    <location>
        <begin position="64"/>
        <end position="215"/>
    </location>
</feature>